<dbReference type="EMBL" id="JANHOG010000701">
    <property type="protein sequence ID" value="KAJ3552136.1"/>
    <property type="molecule type" value="Genomic_DNA"/>
</dbReference>
<evidence type="ECO:0000313" key="1">
    <source>
        <dbReference type="EMBL" id="KAJ3552136.1"/>
    </source>
</evidence>
<gene>
    <name evidence="1" type="ORF">NM688_g4313</name>
</gene>
<evidence type="ECO:0000313" key="2">
    <source>
        <dbReference type="Proteomes" id="UP001148662"/>
    </source>
</evidence>
<comment type="caution">
    <text evidence="1">The sequence shown here is derived from an EMBL/GenBank/DDBJ whole genome shotgun (WGS) entry which is preliminary data.</text>
</comment>
<reference evidence="1" key="1">
    <citation type="submission" date="2022-07" db="EMBL/GenBank/DDBJ databases">
        <title>Genome Sequence of Phlebia brevispora.</title>
        <authorList>
            <person name="Buettner E."/>
        </authorList>
    </citation>
    <scope>NUCLEOTIDE SEQUENCE</scope>
    <source>
        <strain evidence="1">MPL23</strain>
    </source>
</reference>
<sequence>MAPIHIPTKQQALVLPEKQGKFVVREVDVPKPGPGEVLVRAEAVALNPVDWIVQATGMFFTQYPAILGWEAAGTIVQLGEGVASVVVGDKVLHPGVIGDGNKLSTFKQYNATPADLVAKIPANLSVDQAASIPLALDTAALGLYARPGERGGASLSPAPWEAGGRGKYRGQPFVVLGGASSVGQYAIQLARLSGFSPIIATASLKNADYLKSLGATHVIDRYLPRDSAVAAVRDITKEPIFVAYDTISTEDTQQIGYEVLTSGGTLVNVTLNRFIPKEKMTPDKRITDIFGSPFIPDRRELAVGLYRHITSLFSSGELKPNHVEVLPGGLAGIPAGLDKLQKGEISAVKLIVRPTETA</sequence>
<proteinExistence type="predicted"/>
<keyword evidence="2" id="KW-1185">Reference proteome</keyword>
<protein>
    <submittedName>
        <fullName evidence="1">Uncharacterized protein</fullName>
    </submittedName>
</protein>
<accession>A0ACC1T374</accession>
<dbReference type="Proteomes" id="UP001148662">
    <property type="component" value="Unassembled WGS sequence"/>
</dbReference>
<name>A0ACC1T374_9APHY</name>
<organism evidence="1 2">
    <name type="scientific">Phlebia brevispora</name>
    <dbReference type="NCBI Taxonomy" id="194682"/>
    <lineage>
        <taxon>Eukaryota</taxon>
        <taxon>Fungi</taxon>
        <taxon>Dikarya</taxon>
        <taxon>Basidiomycota</taxon>
        <taxon>Agaricomycotina</taxon>
        <taxon>Agaricomycetes</taxon>
        <taxon>Polyporales</taxon>
        <taxon>Meruliaceae</taxon>
        <taxon>Phlebia</taxon>
    </lineage>
</organism>